<feature type="domain" description="F5/8 type C" evidence="1">
    <location>
        <begin position="297"/>
        <end position="415"/>
    </location>
</feature>
<evidence type="ECO:0000313" key="3">
    <source>
        <dbReference type="EMBL" id="KAK8864929.1"/>
    </source>
</evidence>
<dbReference type="Proteomes" id="UP001470230">
    <property type="component" value="Unassembled WGS sequence"/>
</dbReference>
<comment type="caution">
    <text evidence="3">The sequence shown here is derived from an EMBL/GenBank/DDBJ whole genome shotgun (WGS) entry which is preliminary data.</text>
</comment>
<evidence type="ECO:0000313" key="4">
    <source>
        <dbReference type="Proteomes" id="UP001470230"/>
    </source>
</evidence>
<proteinExistence type="predicted"/>
<reference evidence="3 4" key="1">
    <citation type="submission" date="2024-04" db="EMBL/GenBank/DDBJ databases">
        <title>Tritrichomonas musculus Genome.</title>
        <authorList>
            <person name="Alves-Ferreira E."/>
            <person name="Grigg M."/>
            <person name="Lorenzi H."/>
            <person name="Galac M."/>
        </authorList>
    </citation>
    <scope>NUCLEOTIDE SEQUENCE [LARGE SCALE GENOMIC DNA]</scope>
    <source>
        <strain evidence="3 4">EAF2021</strain>
    </source>
</reference>
<evidence type="ECO:0008006" key="5">
    <source>
        <dbReference type="Google" id="ProtNLM"/>
    </source>
</evidence>
<keyword evidence="4" id="KW-1185">Reference proteome</keyword>
<name>A0ABR2IKT5_9EUKA</name>
<accession>A0ABR2IKT5</accession>
<dbReference type="Gene3D" id="2.60.120.260">
    <property type="entry name" value="Galactose-binding domain-like"/>
    <property type="match status" value="1"/>
</dbReference>
<dbReference type="Pfam" id="PF07707">
    <property type="entry name" value="BACK"/>
    <property type="match status" value="1"/>
</dbReference>
<feature type="domain" description="BACK" evidence="2">
    <location>
        <begin position="138"/>
        <end position="220"/>
    </location>
</feature>
<evidence type="ECO:0000259" key="1">
    <source>
        <dbReference type="Pfam" id="PF00754"/>
    </source>
</evidence>
<dbReference type="InterPro" id="IPR008979">
    <property type="entry name" value="Galactose-bd-like_sf"/>
</dbReference>
<gene>
    <name evidence="3" type="ORF">M9Y10_010456</name>
</gene>
<dbReference type="InterPro" id="IPR011705">
    <property type="entry name" value="BACK"/>
</dbReference>
<dbReference type="Pfam" id="PF00754">
    <property type="entry name" value="F5_F8_type_C"/>
    <property type="match status" value="1"/>
</dbReference>
<evidence type="ECO:0000259" key="2">
    <source>
        <dbReference type="Pfam" id="PF07707"/>
    </source>
</evidence>
<protein>
    <recommendedName>
        <fullName evidence="5">F5/8 type C domain-containing protein</fullName>
    </recommendedName>
</protein>
<dbReference type="EMBL" id="JAPFFF010000016">
    <property type="protein sequence ID" value="KAK8864929.1"/>
    <property type="molecule type" value="Genomic_DNA"/>
</dbReference>
<organism evidence="3 4">
    <name type="scientific">Tritrichomonas musculus</name>
    <dbReference type="NCBI Taxonomy" id="1915356"/>
    <lineage>
        <taxon>Eukaryota</taxon>
        <taxon>Metamonada</taxon>
        <taxon>Parabasalia</taxon>
        <taxon>Tritrichomonadida</taxon>
        <taxon>Tritrichomonadidae</taxon>
        <taxon>Tritrichomonas</taxon>
    </lineage>
</organism>
<dbReference type="SUPFAM" id="SSF49785">
    <property type="entry name" value="Galactose-binding domain-like"/>
    <property type="match status" value="1"/>
</dbReference>
<dbReference type="InterPro" id="IPR000421">
    <property type="entry name" value="FA58C"/>
</dbReference>
<sequence length="434" mass="50870">MSCENYIKLKKSILQDIRFDLYPKDFTFLVNGNEYLTSRFVADILSPKIRQMHLTDATLDQFIITTQEQGDFSHFLDLIKFNRTSLSADDINFISELIEILDIKAMDFHIHIEEEEKEITLDNAFQSIKKHEKSGIICKSFLDKEINFVCSHFYEINKEQQEILKKLTKKSLIEIFSNSELRLKSEDQLLNIINDLYKSDHDYSTLYEYVNFSYVSSISINEFVDIFDHNEMSGEIWGSICKRLKREVVVDKSEEKRIRMTNKSENVKNISFDENKPFNGIISFINKETNNIDDSLKITASSTYSGNKRPLNDLLNDDPNRYFITENVSNSWICFEFKTHKISPTHYSIKTNNGGQNIRSWKIEVRNEDSEWEVIDEQTNCQYTHGDNRTHTFQIENNTNSNHYKFIRIVSTGANWLGYDYLVLGAIEFYGSLI</sequence>